<name>A0A151N0S0_ALLMI</name>
<keyword evidence="5" id="KW-1185">Reference proteome</keyword>
<evidence type="ECO:0000256" key="3">
    <source>
        <dbReference type="SAM" id="MobiDB-lite"/>
    </source>
</evidence>
<feature type="region of interest" description="Disordered" evidence="3">
    <location>
        <begin position="214"/>
        <end position="257"/>
    </location>
</feature>
<dbReference type="PhylomeDB" id="A0A151N0S0"/>
<feature type="compositionally biased region" description="Low complexity" evidence="3">
    <location>
        <begin position="160"/>
        <end position="169"/>
    </location>
</feature>
<dbReference type="GO" id="GO:0006915">
    <property type="term" value="P:apoptotic process"/>
    <property type="evidence" value="ECO:0007669"/>
    <property type="project" value="UniProtKB-KW"/>
</dbReference>
<feature type="region of interest" description="Disordered" evidence="3">
    <location>
        <begin position="94"/>
        <end position="169"/>
    </location>
</feature>
<gene>
    <name evidence="4" type="primary">BCL2L12</name>
    <name evidence="4" type="ORF">Y1Q_0018488</name>
</gene>
<dbReference type="PANTHER" id="PTHR14965:SF2">
    <property type="entry name" value="BCL-2-LIKE PROTEIN 12"/>
    <property type="match status" value="1"/>
</dbReference>
<keyword evidence="2" id="KW-0053">Apoptosis</keyword>
<dbReference type="Proteomes" id="UP000050525">
    <property type="component" value="Unassembled WGS sequence"/>
</dbReference>
<evidence type="ECO:0000313" key="5">
    <source>
        <dbReference type="Proteomes" id="UP000050525"/>
    </source>
</evidence>
<protein>
    <submittedName>
        <fullName evidence="4">Bcl-2-like protein 12</fullName>
    </submittedName>
</protein>
<dbReference type="AlphaFoldDB" id="A0A151N0S0"/>
<accession>A0A151N0S0</accession>
<dbReference type="GO" id="GO:2001236">
    <property type="term" value="P:regulation of extrinsic apoptotic signaling pathway"/>
    <property type="evidence" value="ECO:0007669"/>
    <property type="project" value="TreeGrafter"/>
</dbReference>
<dbReference type="EMBL" id="AKHW03004263">
    <property type="protein sequence ID" value="KYO30327.1"/>
    <property type="molecule type" value="Genomic_DNA"/>
</dbReference>
<dbReference type="PANTHER" id="PTHR14965">
    <property type="entry name" value="SI:CH73-248E21.1"/>
    <property type="match status" value="1"/>
</dbReference>
<dbReference type="InterPro" id="IPR036834">
    <property type="entry name" value="Bcl-2-like_sf"/>
</dbReference>
<feature type="compositionally biased region" description="Basic and acidic residues" evidence="3">
    <location>
        <begin position="243"/>
        <end position="257"/>
    </location>
</feature>
<evidence type="ECO:0000256" key="2">
    <source>
        <dbReference type="ARBA" id="ARBA00022703"/>
    </source>
</evidence>
<sequence>MAGAPAPPRPRCRVQAETRLVLEAFLQGRGGAGAPGHVGRSYHDPQRYAHRPLPEQASTPGGSLRPGSWTPLHEDINRVEERKHGFKTSVKKLLQRRASPRHSPPGPLPARGDSLKRQKGGEGEEGGRRRYPRSFSFKGLLRRKGLAREEQDPHPPPSPSSLRPTSLPVTPCYCTDLPALGQQDPTAQGQPPQDPALYAQAAQKLDKLLKQQQLNSPGSANGAPSPRLGARTPGVQLGIRHSAPTDHSSETASEQHREQVIQRLISLLEEQAEDINREMETDPVLRSTLSRMSFHGFSQLAEAFAARAPPSSPSPQLTRLALTMELTRRVAGISNHAVQTLMGYSLQYMELFVPWLQQQGGWESIVGQDELFDLQLD</sequence>
<keyword evidence="1" id="KW-0597">Phosphoprotein</keyword>
<evidence type="ECO:0000256" key="1">
    <source>
        <dbReference type="ARBA" id="ARBA00022553"/>
    </source>
</evidence>
<comment type="caution">
    <text evidence="4">The sequence shown here is derived from an EMBL/GenBank/DDBJ whole genome shotgun (WGS) entry which is preliminary data.</text>
</comment>
<dbReference type="STRING" id="8496.A0A151N0S0"/>
<dbReference type="SUPFAM" id="SSF56854">
    <property type="entry name" value="Bcl-2 inhibitors of programmed cell death"/>
    <property type="match status" value="1"/>
</dbReference>
<reference evidence="4 5" key="1">
    <citation type="journal article" date="2012" name="Genome Biol.">
        <title>Sequencing three crocodilian genomes to illuminate the evolution of archosaurs and amniotes.</title>
        <authorList>
            <person name="St John J.A."/>
            <person name="Braun E.L."/>
            <person name="Isberg S.R."/>
            <person name="Miles L.G."/>
            <person name="Chong A.Y."/>
            <person name="Gongora J."/>
            <person name="Dalzell P."/>
            <person name="Moran C."/>
            <person name="Bed'hom B."/>
            <person name="Abzhanov A."/>
            <person name="Burgess S.C."/>
            <person name="Cooksey A.M."/>
            <person name="Castoe T.A."/>
            <person name="Crawford N.G."/>
            <person name="Densmore L.D."/>
            <person name="Drew J.C."/>
            <person name="Edwards S.V."/>
            <person name="Faircloth B.C."/>
            <person name="Fujita M.K."/>
            <person name="Greenwold M.J."/>
            <person name="Hoffmann F.G."/>
            <person name="Howard J.M."/>
            <person name="Iguchi T."/>
            <person name="Janes D.E."/>
            <person name="Khan S.Y."/>
            <person name="Kohno S."/>
            <person name="de Koning A.J."/>
            <person name="Lance S.L."/>
            <person name="McCarthy F.M."/>
            <person name="McCormack J.E."/>
            <person name="Merchant M.E."/>
            <person name="Peterson D.G."/>
            <person name="Pollock D.D."/>
            <person name="Pourmand N."/>
            <person name="Raney B.J."/>
            <person name="Roessler K.A."/>
            <person name="Sanford J.R."/>
            <person name="Sawyer R.H."/>
            <person name="Schmidt C.J."/>
            <person name="Triplett E.W."/>
            <person name="Tuberville T.D."/>
            <person name="Venegas-Anaya M."/>
            <person name="Howard J.T."/>
            <person name="Jarvis E.D."/>
            <person name="Guillette L.J.Jr."/>
            <person name="Glenn T.C."/>
            <person name="Green R.E."/>
            <person name="Ray D.A."/>
        </authorList>
    </citation>
    <scope>NUCLEOTIDE SEQUENCE [LARGE SCALE GENOMIC DNA]</scope>
    <source>
        <strain evidence="4">KSC_2009_1</strain>
    </source>
</reference>
<feature type="compositionally biased region" description="Basic and acidic residues" evidence="3">
    <location>
        <begin position="113"/>
        <end position="128"/>
    </location>
</feature>
<feature type="region of interest" description="Disordered" evidence="3">
    <location>
        <begin position="29"/>
        <end position="71"/>
    </location>
</feature>
<organism evidence="4 5">
    <name type="scientific">Alligator mississippiensis</name>
    <name type="common">American alligator</name>
    <dbReference type="NCBI Taxonomy" id="8496"/>
    <lineage>
        <taxon>Eukaryota</taxon>
        <taxon>Metazoa</taxon>
        <taxon>Chordata</taxon>
        <taxon>Craniata</taxon>
        <taxon>Vertebrata</taxon>
        <taxon>Euteleostomi</taxon>
        <taxon>Archelosauria</taxon>
        <taxon>Archosauria</taxon>
        <taxon>Crocodylia</taxon>
        <taxon>Alligatoridae</taxon>
        <taxon>Alligatorinae</taxon>
        <taxon>Alligator</taxon>
    </lineage>
</organism>
<evidence type="ECO:0000313" key="4">
    <source>
        <dbReference type="EMBL" id="KYO30327.1"/>
    </source>
</evidence>
<proteinExistence type="predicted"/>
<dbReference type="eggNOG" id="ENOG502RYM6">
    <property type="taxonomic scope" value="Eukaryota"/>
</dbReference>